<dbReference type="PANTHER" id="PTHR42813">
    <property type="entry name" value="ZINC-TYPE ALCOHOL DEHYDROGENASE-LIKE"/>
    <property type="match status" value="1"/>
</dbReference>
<evidence type="ECO:0000259" key="9">
    <source>
        <dbReference type="Pfam" id="PF08240"/>
    </source>
</evidence>
<evidence type="ECO:0000256" key="5">
    <source>
        <dbReference type="ARBA" id="ARBA00023002"/>
    </source>
</evidence>
<dbReference type="InParanoid" id="Q01WT0"/>
<sequence length="404" mass="43357">MKAVVYKGKNKVAVEEVSNPKIEAPGDVIVKITTAAICGSDLHMYEQRSNAEPGTVFGHENQGVVEEVGNGVVSIKRGDRVVLPFNIACGFCFNCARGYTNACLTANPEAPTAGYGYAGMGPYRGGQAEFLRVPFADFNCLKLPGQPGDQFEDDFVLLADIFPTGWHAAELANVKGGDSVAVFGAGPVGLLSAYSAFIKGASEVYVVDRAPDRLARAKSIGAIAVDFTQGDPVEQIKELRSKNRAHSQALRPGEEKMAGVNCAIDAVGYQARSQSDPDREDPMQTIRQITDIVNPTGSVGLIGVYFDEDPGGVDKHAKKGEFLFPLGKLWSKGITIGQGQAPVKKYNVYLRDLIIAGKAKPSFIVSHRLPLARAEEAYAHFDHRGVGSGKDWTKVLLKPEMKAA</sequence>
<name>Q01WT0_SOLUE</name>
<evidence type="ECO:0000256" key="1">
    <source>
        <dbReference type="ARBA" id="ARBA00001947"/>
    </source>
</evidence>
<dbReference type="HOGENOM" id="CLU_026673_11_3_0"/>
<dbReference type="OrthoDB" id="9769198at2"/>
<evidence type="ECO:0000256" key="3">
    <source>
        <dbReference type="ARBA" id="ARBA00022723"/>
    </source>
</evidence>
<protein>
    <submittedName>
        <fullName evidence="10">Alcohol dehydrogenase GroES domain protein</fullName>
    </submittedName>
</protein>
<dbReference type="KEGG" id="sus:Acid_4926"/>
<dbReference type="Gene3D" id="3.90.180.10">
    <property type="entry name" value="Medium-chain alcohol dehydrogenases, catalytic domain"/>
    <property type="match status" value="1"/>
</dbReference>
<evidence type="ECO:0000313" key="10">
    <source>
        <dbReference type="EMBL" id="ABJ85885.1"/>
    </source>
</evidence>
<dbReference type="STRING" id="234267.Acid_4926"/>
<evidence type="ECO:0000256" key="2">
    <source>
        <dbReference type="ARBA" id="ARBA00008072"/>
    </source>
</evidence>
<dbReference type="InterPro" id="IPR013154">
    <property type="entry name" value="ADH-like_N"/>
</dbReference>
<comment type="similarity">
    <text evidence="2 7">Belongs to the zinc-containing alcohol dehydrogenase family.</text>
</comment>
<dbReference type="GO" id="GO:0008270">
    <property type="term" value="F:zinc ion binding"/>
    <property type="evidence" value="ECO:0007669"/>
    <property type="project" value="InterPro"/>
</dbReference>
<dbReference type="InterPro" id="IPR013149">
    <property type="entry name" value="ADH-like_C"/>
</dbReference>
<evidence type="ECO:0000259" key="8">
    <source>
        <dbReference type="Pfam" id="PF00107"/>
    </source>
</evidence>
<dbReference type="GO" id="GO:0016491">
    <property type="term" value="F:oxidoreductase activity"/>
    <property type="evidence" value="ECO:0007669"/>
    <property type="project" value="UniProtKB-KW"/>
</dbReference>
<reference evidence="10" key="1">
    <citation type="submission" date="2006-10" db="EMBL/GenBank/DDBJ databases">
        <title>Complete sequence of Solibacter usitatus Ellin6076.</title>
        <authorList>
            <consortium name="US DOE Joint Genome Institute"/>
            <person name="Copeland A."/>
            <person name="Lucas S."/>
            <person name="Lapidus A."/>
            <person name="Barry K."/>
            <person name="Detter J.C."/>
            <person name="Glavina del Rio T."/>
            <person name="Hammon N."/>
            <person name="Israni S."/>
            <person name="Dalin E."/>
            <person name="Tice H."/>
            <person name="Pitluck S."/>
            <person name="Thompson L.S."/>
            <person name="Brettin T."/>
            <person name="Bruce D."/>
            <person name="Han C."/>
            <person name="Tapia R."/>
            <person name="Gilna P."/>
            <person name="Schmutz J."/>
            <person name="Larimer F."/>
            <person name="Land M."/>
            <person name="Hauser L."/>
            <person name="Kyrpides N."/>
            <person name="Mikhailova N."/>
            <person name="Janssen P.H."/>
            <person name="Kuske C.R."/>
            <person name="Richardson P."/>
        </authorList>
    </citation>
    <scope>NUCLEOTIDE SEQUENCE</scope>
    <source>
        <strain evidence="10">Ellin6076</strain>
    </source>
</reference>
<keyword evidence="3 7" id="KW-0479">Metal-binding</keyword>
<feature type="domain" description="Alcohol dehydrogenase-like C-terminal" evidence="8">
    <location>
        <begin position="187"/>
        <end position="272"/>
    </location>
</feature>
<evidence type="ECO:0000256" key="7">
    <source>
        <dbReference type="RuleBase" id="RU361277"/>
    </source>
</evidence>
<dbReference type="InterPro" id="IPR011032">
    <property type="entry name" value="GroES-like_sf"/>
</dbReference>
<dbReference type="Gene3D" id="3.40.50.720">
    <property type="entry name" value="NAD(P)-binding Rossmann-like Domain"/>
    <property type="match status" value="1"/>
</dbReference>
<keyword evidence="6" id="KW-0520">NAD</keyword>
<gene>
    <name evidence="10" type="ordered locus">Acid_4926</name>
</gene>
<evidence type="ECO:0000256" key="4">
    <source>
        <dbReference type="ARBA" id="ARBA00022833"/>
    </source>
</evidence>
<dbReference type="InterPro" id="IPR036291">
    <property type="entry name" value="NAD(P)-bd_dom_sf"/>
</dbReference>
<organism evidence="10">
    <name type="scientific">Solibacter usitatus (strain Ellin6076)</name>
    <dbReference type="NCBI Taxonomy" id="234267"/>
    <lineage>
        <taxon>Bacteria</taxon>
        <taxon>Pseudomonadati</taxon>
        <taxon>Acidobacteriota</taxon>
        <taxon>Terriglobia</taxon>
        <taxon>Bryobacterales</taxon>
        <taxon>Solibacteraceae</taxon>
        <taxon>Candidatus Solibacter</taxon>
    </lineage>
</organism>
<comment type="cofactor">
    <cofactor evidence="1 7">
        <name>Zn(2+)</name>
        <dbReference type="ChEBI" id="CHEBI:29105"/>
    </cofactor>
</comment>
<dbReference type="Pfam" id="PF08240">
    <property type="entry name" value="ADH_N"/>
    <property type="match status" value="1"/>
</dbReference>
<dbReference type="eggNOG" id="COG1063">
    <property type="taxonomic scope" value="Bacteria"/>
</dbReference>
<dbReference type="EMBL" id="CP000473">
    <property type="protein sequence ID" value="ABJ85885.1"/>
    <property type="molecule type" value="Genomic_DNA"/>
</dbReference>
<dbReference type="Pfam" id="PF00107">
    <property type="entry name" value="ADH_zinc_N"/>
    <property type="match status" value="1"/>
</dbReference>
<feature type="domain" description="Alcohol dehydrogenase-like N-terminal" evidence="9">
    <location>
        <begin position="25"/>
        <end position="144"/>
    </location>
</feature>
<dbReference type="CDD" id="cd08282">
    <property type="entry name" value="PFDH_like"/>
    <property type="match status" value="1"/>
</dbReference>
<dbReference type="SUPFAM" id="SSF51735">
    <property type="entry name" value="NAD(P)-binding Rossmann-fold domains"/>
    <property type="match status" value="1"/>
</dbReference>
<evidence type="ECO:0000256" key="6">
    <source>
        <dbReference type="ARBA" id="ARBA00023027"/>
    </source>
</evidence>
<accession>Q01WT0</accession>
<dbReference type="SUPFAM" id="SSF50129">
    <property type="entry name" value="GroES-like"/>
    <property type="match status" value="1"/>
</dbReference>
<dbReference type="PROSITE" id="PS00059">
    <property type="entry name" value="ADH_ZINC"/>
    <property type="match status" value="1"/>
</dbReference>
<dbReference type="InterPro" id="IPR002328">
    <property type="entry name" value="ADH_Zn_CS"/>
</dbReference>
<proteinExistence type="inferred from homology"/>
<dbReference type="PANTHER" id="PTHR42813:SF3">
    <property type="entry name" value="GLUTATHIONE-INDEPENDENT FORMALDEHYDE DEHYDROGENASE"/>
    <property type="match status" value="1"/>
</dbReference>
<keyword evidence="4 7" id="KW-0862">Zinc</keyword>
<keyword evidence="5" id="KW-0560">Oxidoreductase</keyword>
<dbReference type="AlphaFoldDB" id="Q01WT0"/>